<dbReference type="PANTHER" id="PTHR34180">
    <property type="entry name" value="PEPTIDASE C45"/>
    <property type="match status" value="1"/>
</dbReference>
<dbReference type="EMBL" id="KI912112">
    <property type="protein sequence ID" value="ETS81894.1"/>
    <property type="molecule type" value="Genomic_DNA"/>
</dbReference>
<dbReference type="eggNOG" id="ENOG502S05Z">
    <property type="taxonomic scope" value="Eukaryota"/>
</dbReference>
<keyword evidence="3" id="KW-1185">Reference proteome</keyword>
<accession>W3X786</accession>
<dbReference type="OrthoDB" id="189997at2759"/>
<sequence>MLEVRCSGSPHEIGETHGRLAASQIRGSIAFYTKLFQKTCSLSWPEVLREAEQYVEPLETLTPRFIEEIRGIASGAGVDFLDILALNVRTEINFGLFTGDAAAKVQVADTPSDGCTALSWLTDEDTQGGEQKSWLCQNWDWMRDQAENLIVCYISQPGTGIPDIAMVTEAGIIGKIGLNSSGVGCTLNAIRCRGVDRSKLPIHFALRTVLESNSRDEAVKKIKAVGAAGSGHILVADPSGSVGLECTSKWIKELPMSSGGQICHTNHLLLPHDDVEEPPWLPDSPARLARIRELVASTEKPTLNAIAEMFKDTEGYPSSINRKEMGSTLTQTLFNIIMDLGNKSARVTFGRPTEYREMTVLSF</sequence>
<dbReference type="Gene3D" id="3.60.60.10">
    <property type="entry name" value="Penicillin V Acylase, Chain A"/>
    <property type="match status" value="1"/>
</dbReference>
<evidence type="ECO:0000259" key="1">
    <source>
        <dbReference type="Pfam" id="PF03417"/>
    </source>
</evidence>
<evidence type="ECO:0000313" key="3">
    <source>
        <dbReference type="Proteomes" id="UP000030651"/>
    </source>
</evidence>
<dbReference type="Pfam" id="PF03417">
    <property type="entry name" value="AAT"/>
    <property type="match status" value="1"/>
</dbReference>
<dbReference type="InterPro" id="IPR047794">
    <property type="entry name" value="C45_proenzyme-like"/>
</dbReference>
<dbReference type="AlphaFoldDB" id="W3X786"/>
<proteinExistence type="predicted"/>
<protein>
    <recommendedName>
        <fullName evidence="1">Peptidase C45 hydrolase domain-containing protein</fullName>
    </recommendedName>
</protein>
<evidence type="ECO:0000313" key="2">
    <source>
        <dbReference type="EMBL" id="ETS81894.1"/>
    </source>
</evidence>
<name>W3X786_PESFW</name>
<dbReference type="HOGENOM" id="CLU_037787_1_0_1"/>
<feature type="domain" description="Peptidase C45 hydrolase" evidence="1">
    <location>
        <begin position="130"/>
        <end position="353"/>
    </location>
</feature>
<reference evidence="3" key="1">
    <citation type="journal article" date="2015" name="BMC Genomics">
        <title>Genomic and transcriptomic analysis of the endophytic fungus Pestalotiopsis fici reveals its lifestyle and high potential for synthesis of natural products.</title>
        <authorList>
            <person name="Wang X."/>
            <person name="Zhang X."/>
            <person name="Liu L."/>
            <person name="Xiang M."/>
            <person name="Wang W."/>
            <person name="Sun X."/>
            <person name="Che Y."/>
            <person name="Guo L."/>
            <person name="Liu G."/>
            <person name="Guo L."/>
            <person name="Wang C."/>
            <person name="Yin W.B."/>
            <person name="Stadler M."/>
            <person name="Zhang X."/>
            <person name="Liu X."/>
        </authorList>
    </citation>
    <scope>NUCLEOTIDE SEQUENCE [LARGE SCALE GENOMIC DNA]</scope>
    <source>
        <strain evidence="3">W106-1 / CGMCC3.15140</strain>
    </source>
</reference>
<dbReference type="STRING" id="1229662.W3X786"/>
<dbReference type="RefSeq" id="XP_007833668.1">
    <property type="nucleotide sequence ID" value="XM_007835477.1"/>
</dbReference>
<dbReference type="OMA" id="QNWDWER"/>
<dbReference type="GeneID" id="19271909"/>
<dbReference type="Proteomes" id="UP000030651">
    <property type="component" value="Unassembled WGS sequence"/>
</dbReference>
<organism evidence="2 3">
    <name type="scientific">Pestalotiopsis fici (strain W106-1 / CGMCC3.15140)</name>
    <dbReference type="NCBI Taxonomy" id="1229662"/>
    <lineage>
        <taxon>Eukaryota</taxon>
        <taxon>Fungi</taxon>
        <taxon>Dikarya</taxon>
        <taxon>Ascomycota</taxon>
        <taxon>Pezizomycotina</taxon>
        <taxon>Sordariomycetes</taxon>
        <taxon>Xylariomycetidae</taxon>
        <taxon>Amphisphaeriales</taxon>
        <taxon>Sporocadaceae</taxon>
        <taxon>Pestalotiopsis</taxon>
    </lineage>
</organism>
<dbReference type="Gene3D" id="1.10.10.2120">
    <property type="match status" value="1"/>
</dbReference>
<dbReference type="PANTHER" id="PTHR34180:SF1">
    <property type="entry name" value="BETA-ALANYL-DOPAMINE_CARCININE HYDROLASE"/>
    <property type="match status" value="1"/>
</dbReference>
<gene>
    <name evidence="2" type="ORF">PFICI_06896</name>
</gene>
<dbReference type="InterPro" id="IPR047801">
    <property type="entry name" value="Peptidase_C45"/>
</dbReference>
<dbReference type="NCBIfam" id="NF040521">
    <property type="entry name" value="C45_proenzyme"/>
    <property type="match status" value="1"/>
</dbReference>
<dbReference type="KEGG" id="pfy:PFICI_06896"/>
<dbReference type="InterPro" id="IPR005079">
    <property type="entry name" value="Peptidase_C45_hydrolase"/>
</dbReference>
<dbReference type="InParanoid" id="W3X786"/>